<accession>A0ACB6ZLP1</accession>
<reference evidence="1" key="1">
    <citation type="submission" date="2019-10" db="EMBL/GenBank/DDBJ databases">
        <authorList>
            <consortium name="DOE Joint Genome Institute"/>
            <person name="Kuo A."/>
            <person name="Miyauchi S."/>
            <person name="Kiss E."/>
            <person name="Drula E."/>
            <person name="Kohler A."/>
            <person name="Sanchez-Garcia M."/>
            <person name="Andreopoulos B."/>
            <person name="Barry K.W."/>
            <person name="Bonito G."/>
            <person name="Buee M."/>
            <person name="Carver A."/>
            <person name="Chen C."/>
            <person name="Cichocki N."/>
            <person name="Clum A."/>
            <person name="Culley D."/>
            <person name="Crous P.W."/>
            <person name="Fauchery L."/>
            <person name="Girlanda M."/>
            <person name="Hayes R."/>
            <person name="Keri Z."/>
            <person name="Labutti K."/>
            <person name="Lipzen A."/>
            <person name="Lombard V."/>
            <person name="Magnuson J."/>
            <person name="Maillard F."/>
            <person name="Morin E."/>
            <person name="Murat C."/>
            <person name="Nolan M."/>
            <person name="Ohm R."/>
            <person name="Pangilinan J."/>
            <person name="Pereira M."/>
            <person name="Perotto S."/>
            <person name="Peter M."/>
            <person name="Riley R."/>
            <person name="Sitrit Y."/>
            <person name="Stielow B."/>
            <person name="Szollosi G."/>
            <person name="Zifcakova L."/>
            <person name="Stursova M."/>
            <person name="Spatafora J.W."/>
            <person name="Tedersoo L."/>
            <person name="Vaario L.-M."/>
            <person name="Yamada A."/>
            <person name="Yan M."/>
            <person name="Wang P."/>
            <person name="Xu J."/>
            <person name="Bruns T."/>
            <person name="Baldrian P."/>
            <person name="Vilgalys R."/>
            <person name="Henrissat B."/>
            <person name="Grigoriev I.V."/>
            <person name="Hibbett D."/>
            <person name="Nagy L.G."/>
            <person name="Martin F.M."/>
        </authorList>
    </citation>
    <scope>NUCLEOTIDE SEQUENCE</scope>
    <source>
        <strain evidence="1">P2</strain>
    </source>
</reference>
<proteinExistence type="predicted"/>
<comment type="caution">
    <text evidence="1">The sequence shown here is derived from an EMBL/GenBank/DDBJ whole genome shotgun (WGS) entry which is preliminary data.</text>
</comment>
<dbReference type="Proteomes" id="UP000886501">
    <property type="component" value="Unassembled WGS sequence"/>
</dbReference>
<gene>
    <name evidence="1" type="ORF">BDM02DRAFT_3185210</name>
</gene>
<organism evidence="1 2">
    <name type="scientific">Thelephora ganbajun</name>
    <name type="common">Ganba fungus</name>
    <dbReference type="NCBI Taxonomy" id="370292"/>
    <lineage>
        <taxon>Eukaryota</taxon>
        <taxon>Fungi</taxon>
        <taxon>Dikarya</taxon>
        <taxon>Basidiomycota</taxon>
        <taxon>Agaricomycotina</taxon>
        <taxon>Agaricomycetes</taxon>
        <taxon>Thelephorales</taxon>
        <taxon>Thelephoraceae</taxon>
        <taxon>Thelephora</taxon>
    </lineage>
</organism>
<evidence type="ECO:0000313" key="2">
    <source>
        <dbReference type="Proteomes" id="UP000886501"/>
    </source>
</evidence>
<protein>
    <submittedName>
        <fullName evidence="1">Uncharacterized protein</fullName>
    </submittedName>
</protein>
<reference evidence="1" key="2">
    <citation type="journal article" date="2020" name="Nat. Commun.">
        <title>Large-scale genome sequencing of mycorrhizal fungi provides insights into the early evolution of symbiotic traits.</title>
        <authorList>
            <person name="Miyauchi S."/>
            <person name="Kiss E."/>
            <person name="Kuo A."/>
            <person name="Drula E."/>
            <person name="Kohler A."/>
            <person name="Sanchez-Garcia M."/>
            <person name="Morin E."/>
            <person name="Andreopoulos B."/>
            <person name="Barry K.W."/>
            <person name="Bonito G."/>
            <person name="Buee M."/>
            <person name="Carver A."/>
            <person name="Chen C."/>
            <person name="Cichocki N."/>
            <person name="Clum A."/>
            <person name="Culley D."/>
            <person name="Crous P.W."/>
            <person name="Fauchery L."/>
            <person name="Girlanda M."/>
            <person name="Hayes R.D."/>
            <person name="Keri Z."/>
            <person name="LaButti K."/>
            <person name="Lipzen A."/>
            <person name="Lombard V."/>
            <person name="Magnuson J."/>
            <person name="Maillard F."/>
            <person name="Murat C."/>
            <person name="Nolan M."/>
            <person name="Ohm R.A."/>
            <person name="Pangilinan J."/>
            <person name="Pereira M.F."/>
            <person name="Perotto S."/>
            <person name="Peter M."/>
            <person name="Pfister S."/>
            <person name="Riley R."/>
            <person name="Sitrit Y."/>
            <person name="Stielow J.B."/>
            <person name="Szollosi G."/>
            <person name="Zifcakova L."/>
            <person name="Stursova M."/>
            <person name="Spatafora J.W."/>
            <person name="Tedersoo L."/>
            <person name="Vaario L.M."/>
            <person name="Yamada A."/>
            <person name="Yan M."/>
            <person name="Wang P."/>
            <person name="Xu J."/>
            <person name="Bruns T."/>
            <person name="Baldrian P."/>
            <person name="Vilgalys R."/>
            <person name="Dunand C."/>
            <person name="Henrissat B."/>
            <person name="Grigoriev I.V."/>
            <person name="Hibbett D."/>
            <person name="Nagy L.G."/>
            <person name="Martin F.M."/>
        </authorList>
    </citation>
    <scope>NUCLEOTIDE SEQUENCE</scope>
    <source>
        <strain evidence="1">P2</strain>
    </source>
</reference>
<sequence length="399" mass="45161">MIGTLPTELVQQILVFCQPKDVAAFSQTCRQSRALIYESEDQFLWRELSLAVPFDDLTDSPDQDMKSSGDWKTELQARIRAEMLVTLSYEDMRTRDHDSISNAFDTLTRVLNSTPSDEPKNLRWLASTATRSFVFNDYDRFPRFLSNTQPLHQLLALSWDLWGLSMSNNGLGERILDDARYFVYNLSKYSAKSNWGAFCWTSSEGGTPIFAANWEHIKHCVAILLLHGEDVELPPYGLRNAVAYSAPDSHSRASDDWAGVEGVWLRDVCFLDYTTLFDLNSTADEYGNLSPYAGEFLEGFTRFQVVMKIVRDPKPEERFVISPPPLNADKRYPRLNVIGLGMSELSLGQEGETVLRGHVDRLVDGSILWTNLSAPNLGNWLYVVTSPTTIAILKRGKHP</sequence>
<dbReference type="EMBL" id="MU117982">
    <property type="protein sequence ID" value="KAF9650735.1"/>
    <property type="molecule type" value="Genomic_DNA"/>
</dbReference>
<name>A0ACB6ZLP1_THEGA</name>
<keyword evidence="2" id="KW-1185">Reference proteome</keyword>
<evidence type="ECO:0000313" key="1">
    <source>
        <dbReference type="EMBL" id="KAF9650735.1"/>
    </source>
</evidence>